<dbReference type="SMART" id="SM00644">
    <property type="entry name" value="Ami_2"/>
    <property type="match status" value="1"/>
</dbReference>
<evidence type="ECO:0000256" key="2">
    <source>
        <dbReference type="ARBA" id="ARBA00011901"/>
    </source>
</evidence>
<dbReference type="InterPro" id="IPR036505">
    <property type="entry name" value="Amidase/PGRP_sf"/>
</dbReference>
<dbReference type="SUPFAM" id="SSF55846">
    <property type="entry name" value="N-acetylmuramoyl-L-alanine amidase-like"/>
    <property type="match status" value="1"/>
</dbReference>
<dbReference type="GO" id="GO:0008745">
    <property type="term" value="F:N-acetylmuramoyl-L-alanine amidase activity"/>
    <property type="evidence" value="ECO:0007669"/>
    <property type="project" value="UniProtKB-EC"/>
</dbReference>
<dbReference type="GO" id="GO:0009254">
    <property type="term" value="P:peptidoglycan turnover"/>
    <property type="evidence" value="ECO:0007669"/>
    <property type="project" value="TreeGrafter"/>
</dbReference>
<dbReference type="EC" id="3.5.1.28" evidence="2"/>
<gene>
    <name evidence="8" type="ORF">HZI73_25810</name>
</gene>
<dbReference type="GO" id="GO:0071555">
    <property type="term" value="P:cell wall organization"/>
    <property type="evidence" value="ECO:0007669"/>
    <property type="project" value="UniProtKB-KW"/>
</dbReference>
<dbReference type="GO" id="GO:0008270">
    <property type="term" value="F:zinc ion binding"/>
    <property type="evidence" value="ECO:0007669"/>
    <property type="project" value="InterPro"/>
</dbReference>
<dbReference type="KEGG" id="vpy:HZI73_25810"/>
<dbReference type="EMBL" id="CP058649">
    <property type="protein sequence ID" value="QUI25500.1"/>
    <property type="molecule type" value="Genomic_DNA"/>
</dbReference>
<dbReference type="InterPro" id="IPR006619">
    <property type="entry name" value="PGRP_domain_met/bac"/>
</dbReference>
<dbReference type="PANTHER" id="PTHR30417:SF1">
    <property type="entry name" value="N-ACETYLMURAMOYL-L-ALANINE AMIDASE AMID"/>
    <property type="match status" value="1"/>
</dbReference>
<dbReference type="RefSeq" id="WP_212696204.1">
    <property type="nucleotide sequence ID" value="NZ_CP058649.1"/>
</dbReference>
<evidence type="ECO:0000313" key="9">
    <source>
        <dbReference type="Proteomes" id="UP000683246"/>
    </source>
</evidence>
<comment type="catalytic activity">
    <reaction evidence="1">
        <text>Hydrolyzes the link between N-acetylmuramoyl residues and L-amino acid residues in certain cell-wall glycopeptides.</text>
        <dbReference type="EC" id="3.5.1.28"/>
    </reaction>
</comment>
<dbReference type="AlphaFoldDB" id="A0A8J8MPF0"/>
<evidence type="ECO:0000256" key="5">
    <source>
        <dbReference type="SAM" id="Coils"/>
    </source>
</evidence>
<evidence type="ECO:0000313" key="8">
    <source>
        <dbReference type="EMBL" id="QUI25500.1"/>
    </source>
</evidence>
<sequence length="201" mass="23536">MNIIKTQLNINVPSNNRPAYIIIHHALAPRCSIDDIHGWHLNRGFAGFGYHYFINKEGKIYRGRMETQRGSHCKQEGMNMKSIGICLEGCYQDYQGNGDKVVPDAQLEALKNLTLYLMKKYKIKQERIKKHHDFVQYKLCPGNYFPWEKYMGLVAESTDAGQIKALIKENQYYKEEIEKLQERLGGIKKKIYEIERMVEDE</sequence>
<dbReference type="Gene3D" id="3.40.80.10">
    <property type="entry name" value="Peptidoglycan recognition protein-like"/>
    <property type="match status" value="1"/>
</dbReference>
<protein>
    <recommendedName>
        <fullName evidence="2">N-acetylmuramoyl-L-alanine amidase</fullName>
        <ecNumber evidence="2">3.5.1.28</ecNumber>
    </recommendedName>
</protein>
<feature type="domain" description="N-acetylmuramoyl-L-alanine amidase" evidence="6">
    <location>
        <begin position="7"/>
        <end position="142"/>
    </location>
</feature>
<organism evidence="8 9">
    <name type="scientific">Vallitalea pronyensis</name>
    <dbReference type="NCBI Taxonomy" id="1348613"/>
    <lineage>
        <taxon>Bacteria</taxon>
        <taxon>Bacillati</taxon>
        <taxon>Bacillota</taxon>
        <taxon>Clostridia</taxon>
        <taxon>Lachnospirales</taxon>
        <taxon>Vallitaleaceae</taxon>
        <taxon>Vallitalea</taxon>
    </lineage>
</organism>
<dbReference type="InterPro" id="IPR051206">
    <property type="entry name" value="NAMLAA_amidase_2"/>
</dbReference>
<evidence type="ECO:0000256" key="3">
    <source>
        <dbReference type="ARBA" id="ARBA00022801"/>
    </source>
</evidence>
<keyword evidence="3" id="KW-0378">Hydrolase</keyword>
<dbReference type="InterPro" id="IPR002502">
    <property type="entry name" value="Amidase_domain"/>
</dbReference>
<proteinExistence type="predicted"/>
<dbReference type="SMART" id="SM00701">
    <property type="entry name" value="PGRP"/>
    <property type="match status" value="1"/>
</dbReference>
<evidence type="ECO:0000256" key="1">
    <source>
        <dbReference type="ARBA" id="ARBA00001561"/>
    </source>
</evidence>
<keyword evidence="4" id="KW-0961">Cell wall biogenesis/degradation</keyword>
<dbReference type="PANTHER" id="PTHR30417">
    <property type="entry name" value="N-ACETYLMURAMOYL-L-ALANINE AMIDASE AMID"/>
    <property type="match status" value="1"/>
</dbReference>
<evidence type="ECO:0000256" key="4">
    <source>
        <dbReference type="ARBA" id="ARBA00023316"/>
    </source>
</evidence>
<accession>A0A8J8MPF0</accession>
<reference evidence="8" key="1">
    <citation type="submission" date="2020-07" db="EMBL/GenBank/DDBJ databases">
        <title>Vallitalea pronyensis genome.</title>
        <authorList>
            <person name="Postec A."/>
        </authorList>
    </citation>
    <scope>NUCLEOTIDE SEQUENCE</scope>
    <source>
        <strain evidence="8">FatNI3</strain>
    </source>
</reference>
<keyword evidence="5" id="KW-0175">Coiled coil</keyword>
<name>A0A8J8MPF0_9FIRM</name>
<evidence type="ECO:0000259" key="6">
    <source>
        <dbReference type="SMART" id="SM00644"/>
    </source>
</evidence>
<dbReference type="CDD" id="cd06583">
    <property type="entry name" value="PGRP"/>
    <property type="match status" value="1"/>
</dbReference>
<dbReference type="Proteomes" id="UP000683246">
    <property type="component" value="Chromosome"/>
</dbReference>
<evidence type="ECO:0000259" key="7">
    <source>
        <dbReference type="SMART" id="SM00701"/>
    </source>
</evidence>
<dbReference type="Pfam" id="PF01510">
    <property type="entry name" value="Amidase_2"/>
    <property type="match status" value="1"/>
</dbReference>
<feature type="domain" description="Peptidoglycan recognition protein family" evidence="7">
    <location>
        <begin position="2"/>
        <end position="130"/>
    </location>
</feature>
<feature type="coiled-coil region" evidence="5">
    <location>
        <begin position="163"/>
        <end position="197"/>
    </location>
</feature>
<keyword evidence="9" id="KW-1185">Reference proteome</keyword>
<dbReference type="GO" id="GO:0009253">
    <property type="term" value="P:peptidoglycan catabolic process"/>
    <property type="evidence" value="ECO:0007669"/>
    <property type="project" value="InterPro"/>
</dbReference>